<protein>
    <submittedName>
        <fullName evidence="3">Uncharacterized protein</fullName>
    </submittedName>
</protein>
<feature type="transmembrane region" description="Helical" evidence="2">
    <location>
        <begin position="547"/>
        <end position="567"/>
    </location>
</feature>
<gene>
    <name evidence="3" type="ORF">SCHPADRAFT_897658</name>
</gene>
<proteinExistence type="predicted"/>
<accession>A0A0H2S7W7</accession>
<keyword evidence="2" id="KW-1133">Transmembrane helix</keyword>
<feature type="compositionally biased region" description="Polar residues" evidence="1">
    <location>
        <begin position="432"/>
        <end position="447"/>
    </location>
</feature>
<feature type="transmembrane region" description="Helical" evidence="2">
    <location>
        <begin position="296"/>
        <end position="317"/>
    </location>
</feature>
<dbReference type="AlphaFoldDB" id="A0A0H2S7W7"/>
<dbReference type="Proteomes" id="UP000053477">
    <property type="component" value="Unassembled WGS sequence"/>
</dbReference>
<evidence type="ECO:0000256" key="1">
    <source>
        <dbReference type="SAM" id="MobiDB-lite"/>
    </source>
</evidence>
<keyword evidence="2" id="KW-0812">Transmembrane</keyword>
<reference evidence="3 4" key="1">
    <citation type="submission" date="2015-04" db="EMBL/GenBank/DDBJ databases">
        <title>Complete genome sequence of Schizopora paradoxa KUC8140, a cosmopolitan wood degrader in East Asia.</title>
        <authorList>
            <consortium name="DOE Joint Genome Institute"/>
            <person name="Min B."/>
            <person name="Park H."/>
            <person name="Jang Y."/>
            <person name="Kim J.-J."/>
            <person name="Kim K.H."/>
            <person name="Pangilinan J."/>
            <person name="Lipzen A."/>
            <person name="Riley R."/>
            <person name="Grigoriev I.V."/>
            <person name="Spatafora J.W."/>
            <person name="Choi I.-G."/>
        </authorList>
    </citation>
    <scope>NUCLEOTIDE SEQUENCE [LARGE SCALE GENOMIC DNA]</scope>
    <source>
        <strain evidence="3 4">KUC8140</strain>
    </source>
</reference>
<feature type="compositionally biased region" description="Basic and acidic residues" evidence="1">
    <location>
        <begin position="421"/>
        <end position="431"/>
    </location>
</feature>
<feature type="region of interest" description="Disordered" evidence="1">
    <location>
        <begin position="413"/>
        <end position="536"/>
    </location>
</feature>
<organism evidence="3 4">
    <name type="scientific">Schizopora paradoxa</name>
    <dbReference type="NCBI Taxonomy" id="27342"/>
    <lineage>
        <taxon>Eukaryota</taxon>
        <taxon>Fungi</taxon>
        <taxon>Dikarya</taxon>
        <taxon>Basidiomycota</taxon>
        <taxon>Agaricomycotina</taxon>
        <taxon>Agaricomycetes</taxon>
        <taxon>Hymenochaetales</taxon>
        <taxon>Schizoporaceae</taxon>
        <taxon>Schizopora</taxon>
    </lineage>
</organism>
<evidence type="ECO:0000313" key="4">
    <source>
        <dbReference type="Proteomes" id="UP000053477"/>
    </source>
</evidence>
<feature type="transmembrane region" description="Helical" evidence="2">
    <location>
        <begin position="128"/>
        <end position="147"/>
    </location>
</feature>
<feature type="region of interest" description="Disordered" evidence="1">
    <location>
        <begin position="328"/>
        <end position="365"/>
    </location>
</feature>
<dbReference type="EMBL" id="KQ085882">
    <property type="protein sequence ID" value="KLO20362.1"/>
    <property type="molecule type" value="Genomic_DNA"/>
</dbReference>
<dbReference type="InParanoid" id="A0A0H2S7W7"/>
<name>A0A0H2S7W7_9AGAM</name>
<keyword evidence="2" id="KW-0472">Membrane</keyword>
<feature type="compositionally biased region" description="Low complexity" evidence="1">
    <location>
        <begin position="351"/>
        <end position="362"/>
    </location>
</feature>
<feature type="transmembrane region" description="Helical" evidence="2">
    <location>
        <begin position="173"/>
        <end position="196"/>
    </location>
</feature>
<sequence>MSPGARFQYRDLSKSANVVANFAHTLAGLYFWEAVQSFLIDLELVVTLYLRYCPIVRCVRYLRATVNARRASVCPKAPPEIDNLHGIRSLPIVLNAAPTSTRNDLAIQESLSSSSRLHCFANLAGYDAYVFIRVLTAILVVGLVVAIDRPSTSHFVMGWDTQSMSQMTCKAQLVLRVIFWALYGATLAFASLLLLIRTIALYAPIPSSTSNPSLPESGKNKSASTSYYRAARIASLVSLGLIHLVQWILLIVCAIRLASNPPEFRGRLMPEENVAPCIYHLKFIPVDNRFERRSELLVVFIYYMSVNFLVTFAIFMFCFKTSEDVPTTPSKLNEARSSPQLESTGSIAFRSQNSSPSSGESSLDYVVGSETSNSIRLAPRRRPQEPVHLTINVARTAQINARNYFYDTTDLLNLPSSSKIDPPHTRSDLSKSNKPAASITTNDSPWSSADDVEISREAPIVQNEGEIEEVAKEPPSKGKGKARADPIIHVRVVPADPAPSRMRGQSEEHGAKPTVHGSKHDNSTSSKHPSEVPSRPRKLLRELRGQGFGMIVVILLGNIAVVVCLVCRTSSR</sequence>
<feature type="compositionally biased region" description="Polar residues" evidence="1">
    <location>
        <begin position="328"/>
        <end position="350"/>
    </location>
</feature>
<evidence type="ECO:0000256" key="2">
    <source>
        <dbReference type="SAM" id="Phobius"/>
    </source>
</evidence>
<feature type="transmembrane region" description="Helical" evidence="2">
    <location>
        <begin position="233"/>
        <end position="258"/>
    </location>
</feature>
<feature type="compositionally biased region" description="Basic and acidic residues" evidence="1">
    <location>
        <begin position="469"/>
        <end position="488"/>
    </location>
</feature>
<keyword evidence="4" id="KW-1185">Reference proteome</keyword>
<evidence type="ECO:0000313" key="3">
    <source>
        <dbReference type="EMBL" id="KLO20362.1"/>
    </source>
</evidence>